<proteinExistence type="predicted"/>
<gene>
    <name evidence="2" type="ORF">PAUR_a1498</name>
</gene>
<dbReference type="EMBL" id="AQGV01000012">
    <property type="protein sequence ID" value="MBE0368003.1"/>
    <property type="molecule type" value="Genomic_DNA"/>
</dbReference>
<evidence type="ECO:0000313" key="2">
    <source>
        <dbReference type="EMBL" id="MBE0368003.1"/>
    </source>
</evidence>
<dbReference type="Proteomes" id="UP000615755">
    <property type="component" value="Unassembled WGS sequence"/>
</dbReference>
<feature type="transmembrane region" description="Helical" evidence="1">
    <location>
        <begin position="6"/>
        <end position="22"/>
    </location>
</feature>
<evidence type="ECO:0000313" key="3">
    <source>
        <dbReference type="Proteomes" id="UP000615755"/>
    </source>
</evidence>
<protein>
    <recommendedName>
        <fullName evidence="4">DUF3592 domain-containing protein</fullName>
    </recommendedName>
</protein>
<keyword evidence="1" id="KW-0472">Membrane</keyword>
<keyword evidence="1" id="KW-0812">Transmembrane</keyword>
<keyword evidence="3" id="KW-1185">Reference proteome</keyword>
<name>A0ABR9EAK4_9GAMM</name>
<feature type="transmembrane region" description="Helical" evidence="1">
    <location>
        <begin position="115"/>
        <end position="136"/>
    </location>
</feature>
<evidence type="ECO:0000256" key="1">
    <source>
        <dbReference type="SAM" id="Phobius"/>
    </source>
</evidence>
<comment type="caution">
    <text evidence="2">The sequence shown here is derived from an EMBL/GenBank/DDBJ whole genome shotgun (WGS) entry which is preliminary data.</text>
</comment>
<organism evidence="2 3">
    <name type="scientific">Pseudoalteromonas aurantia 208</name>
    <dbReference type="NCBI Taxonomy" id="1314867"/>
    <lineage>
        <taxon>Bacteria</taxon>
        <taxon>Pseudomonadati</taxon>
        <taxon>Pseudomonadota</taxon>
        <taxon>Gammaproteobacteria</taxon>
        <taxon>Alteromonadales</taxon>
        <taxon>Pseudoalteromonadaceae</taxon>
        <taxon>Pseudoalteromonas</taxon>
    </lineage>
</organism>
<reference evidence="2 3" key="1">
    <citation type="submission" date="2015-03" db="EMBL/GenBank/DDBJ databases">
        <title>Genome sequence of Pseudoalteromonas aurantia.</title>
        <authorList>
            <person name="Xie B.-B."/>
            <person name="Rong J.-C."/>
            <person name="Qin Q.-L."/>
            <person name="Zhang Y.-Z."/>
        </authorList>
    </citation>
    <scope>NUCLEOTIDE SEQUENCE [LARGE SCALE GENOMIC DNA]</scope>
    <source>
        <strain evidence="2 3">208</strain>
    </source>
</reference>
<dbReference type="RefSeq" id="WP_192507352.1">
    <property type="nucleotide sequence ID" value="NZ_AQGV01000012.1"/>
</dbReference>
<evidence type="ECO:0008006" key="4">
    <source>
        <dbReference type="Google" id="ProtNLM"/>
    </source>
</evidence>
<keyword evidence="1" id="KW-1133">Transmembrane helix</keyword>
<sequence length="137" mass="15957">MSWLLVLGAVMLVMASLLYWQGKRKRLKKRVWRQVQVNNLIKVKQHKTGPMEMLSEQSLLVEFTFLDKQYSCQTAYRTQLCDSFSANEPTFILIDPDNPTQCYYNACQQTKFAKLWFIMSLGVVLCVLLSNTLPIIR</sequence>
<accession>A0ABR9EAK4</accession>